<sequence>MSETPQPPRAVWRRVIPPKAAPSAGGVPDFFSADLDKMRPCGEEGVSDAEFTKSLAKDEEEQAARAKAYWDEQDRLRKEEEEARAKEKKRQAEEDDDVKVTERYRNDRYSVKLLRQENTAWGGNDDESGMLG</sequence>
<accession>A0A1H2BEF3</accession>
<evidence type="ECO:0000256" key="1">
    <source>
        <dbReference type="SAM" id="MobiDB-lite"/>
    </source>
</evidence>
<evidence type="ECO:0000313" key="2">
    <source>
        <dbReference type="EMBL" id="SDT56269.1"/>
    </source>
</evidence>
<dbReference type="AlphaFoldDB" id="A0A1H2BEF3"/>
<feature type="region of interest" description="Disordered" evidence="1">
    <location>
        <begin position="74"/>
        <end position="102"/>
    </location>
</feature>
<feature type="region of interest" description="Disordered" evidence="1">
    <location>
        <begin position="1"/>
        <end position="28"/>
    </location>
</feature>
<feature type="compositionally biased region" description="Basic and acidic residues" evidence="1">
    <location>
        <begin position="74"/>
        <end position="85"/>
    </location>
</feature>
<gene>
    <name evidence="2" type="ORF">SAMN04489716_4533</name>
</gene>
<name>A0A1H2BEF3_9ACTN</name>
<dbReference type="RefSeq" id="WP_092546455.1">
    <property type="nucleotide sequence ID" value="NZ_BOMJ01000139.1"/>
</dbReference>
<dbReference type="STRING" id="113562.SAMN04489716_4533"/>
<dbReference type="Proteomes" id="UP000198688">
    <property type="component" value="Chromosome I"/>
</dbReference>
<protein>
    <submittedName>
        <fullName evidence="2">Uncharacterized protein</fullName>
    </submittedName>
</protein>
<proteinExistence type="predicted"/>
<evidence type="ECO:0000313" key="3">
    <source>
        <dbReference type="Proteomes" id="UP000198688"/>
    </source>
</evidence>
<reference evidence="2 3" key="1">
    <citation type="submission" date="2016-10" db="EMBL/GenBank/DDBJ databases">
        <authorList>
            <person name="de Groot N.N."/>
        </authorList>
    </citation>
    <scope>NUCLEOTIDE SEQUENCE [LARGE SCALE GENOMIC DNA]</scope>
    <source>
        <strain evidence="2 3">DSM 43941</strain>
    </source>
</reference>
<keyword evidence="3" id="KW-1185">Reference proteome</keyword>
<dbReference type="OrthoDB" id="3298706at2"/>
<organism evidence="2 3">
    <name type="scientific">Actinoplanes derwentensis</name>
    <dbReference type="NCBI Taxonomy" id="113562"/>
    <lineage>
        <taxon>Bacteria</taxon>
        <taxon>Bacillati</taxon>
        <taxon>Actinomycetota</taxon>
        <taxon>Actinomycetes</taxon>
        <taxon>Micromonosporales</taxon>
        <taxon>Micromonosporaceae</taxon>
        <taxon>Actinoplanes</taxon>
    </lineage>
</organism>
<dbReference type="EMBL" id="LT629758">
    <property type="protein sequence ID" value="SDT56269.1"/>
    <property type="molecule type" value="Genomic_DNA"/>
</dbReference>